<name>A0A0A9PRJ2_ARUDO</name>
<evidence type="ECO:0000313" key="1">
    <source>
        <dbReference type="EMBL" id="JAD46452.1"/>
    </source>
</evidence>
<organism evidence="1">
    <name type="scientific">Arundo donax</name>
    <name type="common">Giant reed</name>
    <name type="synonym">Donax arundinaceus</name>
    <dbReference type="NCBI Taxonomy" id="35708"/>
    <lineage>
        <taxon>Eukaryota</taxon>
        <taxon>Viridiplantae</taxon>
        <taxon>Streptophyta</taxon>
        <taxon>Embryophyta</taxon>
        <taxon>Tracheophyta</taxon>
        <taxon>Spermatophyta</taxon>
        <taxon>Magnoliopsida</taxon>
        <taxon>Liliopsida</taxon>
        <taxon>Poales</taxon>
        <taxon>Poaceae</taxon>
        <taxon>PACMAD clade</taxon>
        <taxon>Arundinoideae</taxon>
        <taxon>Arundineae</taxon>
        <taxon>Arundo</taxon>
    </lineage>
</organism>
<protein>
    <submittedName>
        <fullName evidence="1">Uncharacterized protein</fullName>
    </submittedName>
</protein>
<dbReference type="EMBL" id="GBRH01251443">
    <property type="protein sequence ID" value="JAD46452.1"/>
    <property type="molecule type" value="Transcribed_RNA"/>
</dbReference>
<dbReference type="AlphaFoldDB" id="A0A0A9PRJ2"/>
<proteinExistence type="predicted"/>
<reference evidence="1" key="1">
    <citation type="submission" date="2014-09" db="EMBL/GenBank/DDBJ databases">
        <authorList>
            <person name="Magalhaes I.L.F."/>
            <person name="Oliveira U."/>
            <person name="Santos F.R."/>
            <person name="Vidigal T.H.D.A."/>
            <person name="Brescovit A.D."/>
            <person name="Santos A.J."/>
        </authorList>
    </citation>
    <scope>NUCLEOTIDE SEQUENCE</scope>
    <source>
        <tissue evidence="1">Shoot tissue taken approximately 20 cm above the soil surface</tissue>
    </source>
</reference>
<accession>A0A0A9PRJ2</accession>
<reference evidence="1" key="2">
    <citation type="journal article" date="2015" name="Data Brief">
        <title>Shoot transcriptome of the giant reed, Arundo donax.</title>
        <authorList>
            <person name="Barrero R.A."/>
            <person name="Guerrero F.D."/>
            <person name="Moolhuijzen P."/>
            <person name="Goolsby J.A."/>
            <person name="Tidwell J."/>
            <person name="Bellgard S.E."/>
            <person name="Bellgard M.I."/>
        </authorList>
    </citation>
    <scope>NUCLEOTIDE SEQUENCE</scope>
    <source>
        <tissue evidence="1">Shoot tissue taken approximately 20 cm above the soil surface</tissue>
    </source>
</reference>
<sequence length="83" mass="9532">MTHIDYVSIKNSNILWDPHIILIAIDFGMIAIQTSHSLPKFGHALVLVMTKFWSGHLRSSSKQPPCAHAKGDREFRFHLHAQW</sequence>